<dbReference type="AlphaFoldDB" id="A0A0N5BQB4"/>
<organism evidence="2 3">
    <name type="scientific">Strongyloides papillosus</name>
    <name type="common">Intestinal threadworm</name>
    <dbReference type="NCBI Taxonomy" id="174720"/>
    <lineage>
        <taxon>Eukaryota</taxon>
        <taxon>Metazoa</taxon>
        <taxon>Ecdysozoa</taxon>
        <taxon>Nematoda</taxon>
        <taxon>Chromadorea</taxon>
        <taxon>Rhabditida</taxon>
        <taxon>Tylenchina</taxon>
        <taxon>Panagrolaimomorpha</taxon>
        <taxon>Strongyloidoidea</taxon>
        <taxon>Strongyloididae</taxon>
        <taxon>Strongyloides</taxon>
    </lineage>
</organism>
<feature type="compositionally biased region" description="Polar residues" evidence="1">
    <location>
        <begin position="15"/>
        <end position="37"/>
    </location>
</feature>
<evidence type="ECO:0000256" key="1">
    <source>
        <dbReference type="SAM" id="MobiDB-lite"/>
    </source>
</evidence>
<accession>A0A0N5BQB4</accession>
<keyword evidence="2" id="KW-1185">Reference proteome</keyword>
<proteinExistence type="predicted"/>
<reference evidence="3" key="1">
    <citation type="submission" date="2017-02" db="UniProtKB">
        <authorList>
            <consortium name="WormBaseParasite"/>
        </authorList>
    </citation>
    <scope>IDENTIFICATION</scope>
</reference>
<evidence type="ECO:0000313" key="2">
    <source>
        <dbReference type="Proteomes" id="UP000046392"/>
    </source>
</evidence>
<name>A0A0N5BQB4_STREA</name>
<feature type="region of interest" description="Disordered" evidence="1">
    <location>
        <begin position="15"/>
        <end position="38"/>
    </location>
</feature>
<dbReference type="WBParaSite" id="SPAL_0000808050.1">
    <property type="protein sequence ID" value="SPAL_0000808050.1"/>
    <property type="gene ID" value="SPAL_0000808050"/>
</dbReference>
<dbReference type="Proteomes" id="UP000046392">
    <property type="component" value="Unplaced"/>
</dbReference>
<dbReference type="STRING" id="174720.A0A0N5BQB4"/>
<sequence length="105" mass="11673">MTQITSIKNECTYSDTDADKISSTSNTTLPPSKTASEAASFPNCKIEHRMLINPPIQGYAICNESLSNPQPFSQMPTNQFSEVIIDPNVSVSITMNDYEKNFMFI</sequence>
<protein>
    <submittedName>
        <fullName evidence="3">Uncharacterized protein</fullName>
    </submittedName>
</protein>
<evidence type="ECO:0000313" key="3">
    <source>
        <dbReference type="WBParaSite" id="SPAL_0000808050.1"/>
    </source>
</evidence>